<dbReference type="AlphaFoldDB" id="A0A061QS06"/>
<feature type="non-terminal residue" evidence="1">
    <location>
        <position position="71"/>
    </location>
</feature>
<dbReference type="EMBL" id="GBEZ01025931">
    <property type="protein sequence ID" value="JAC61215.1"/>
    <property type="molecule type" value="Transcribed_RNA"/>
</dbReference>
<proteinExistence type="predicted"/>
<sequence length="71" mass="7466">VHGILVLGQVVGLRKRCSPSAQLAVSGEMEPDQAVLRYGAERGRGDLAAARPGGLSLDASRSRQHCVRGEV</sequence>
<gene>
    <name evidence="1" type="ORF">TSPGSL018_26851</name>
</gene>
<protein>
    <submittedName>
        <fullName evidence="1">Uncharacterized protein</fullName>
    </submittedName>
</protein>
<reference evidence="1" key="1">
    <citation type="submission" date="2014-05" db="EMBL/GenBank/DDBJ databases">
        <title>The transcriptome of the halophilic microalga Tetraselmis sp. GSL018 isolated from the Great Salt Lake, Utah.</title>
        <authorList>
            <person name="Jinkerson R.E."/>
            <person name="D'Adamo S."/>
            <person name="Posewitz M.C."/>
        </authorList>
    </citation>
    <scope>NUCLEOTIDE SEQUENCE</scope>
    <source>
        <strain evidence="1">GSL018</strain>
    </source>
</reference>
<evidence type="ECO:0000313" key="1">
    <source>
        <dbReference type="EMBL" id="JAC61215.1"/>
    </source>
</evidence>
<name>A0A061QS06_9CHLO</name>
<organism evidence="1">
    <name type="scientific">Tetraselmis sp. GSL018</name>
    <dbReference type="NCBI Taxonomy" id="582737"/>
    <lineage>
        <taxon>Eukaryota</taxon>
        <taxon>Viridiplantae</taxon>
        <taxon>Chlorophyta</taxon>
        <taxon>core chlorophytes</taxon>
        <taxon>Chlorodendrophyceae</taxon>
        <taxon>Chlorodendrales</taxon>
        <taxon>Chlorodendraceae</taxon>
        <taxon>Tetraselmis</taxon>
    </lineage>
</organism>
<accession>A0A061QS06</accession>
<feature type="non-terminal residue" evidence="1">
    <location>
        <position position="1"/>
    </location>
</feature>